<evidence type="ECO:0000313" key="1">
    <source>
        <dbReference type="EMBL" id="MBM6674657.1"/>
    </source>
</evidence>
<name>A0A938WT49_9BACT</name>
<protein>
    <submittedName>
        <fullName evidence="1">DUF2851 family protein</fullName>
    </submittedName>
</protein>
<dbReference type="Pfam" id="PF11013">
    <property type="entry name" value="DUF2851"/>
    <property type="match status" value="1"/>
</dbReference>
<dbReference type="AlphaFoldDB" id="A0A938WT49"/>
<gene>
    <name evidence="1" type="ORF">H6A34_12325</name>
</gene>
<dbReference type="RefSeq" id="WP_205105765.1">
    <property type="nucleotide sequence ID" value="NZ_JACJJG010000108.1"/>
</dbReference>
<dbReference type="Proteomes" id="UP000706891">
    <property type="component" value="Unassembled WGS sequence"/>
</dbReference>
<keyword evidence="2" id="KW-1185">Reference proteome</keyword>
<dbReference type="InterPro" id="IPR021272">
    <property type="entry name" value="DUF2851"/>
</dbReference>
<evidence type="ECO:0000313" key="2">
    <source>
        <dbReference type="Proteomes" id="UP000706891"/>
    </source>
</evidence>
<sequence>MEALLQYAWKHRMLPLGTLTTTDGLAVEVIDTGLQNTDAGPDFFNAKVKIDGTVWVGNVEIHEKSSYWKAHGHDRDAAYDNVVLHVATVVDADVVTSEGRRVAQVRMDVPPEVARNYEALLSEDRYPPCYAIIPSLDRLTVHSWMSRLLAERLERKTADIVRRVEACGGSWESALFVTMARNYGFGVNGDAFERWAMNIPLQSAAHHRDDEFQIEALFLGQAGLLDAGAVPERYRDEALKDDYFVRLGKEYAYLAHKFSLKPMDAGAWRFLRMRPQNFPHIRISQLARLYCSRRADLSRLVECATAGQMKELLATSVTPYWETHYTFGSTACRSAKRLSAASLNLIVINTAVPVIFAYGRHRRDEALCGRALDIMTQLKTENNHIVRLWQQCGLTADNAGDSQALIQLKTVYCDRKDCLRCRIGYEYLKIR</sequence>
<proteinExistence type="predicted"/>
<accession>A0A938WT49</accession>
<reference evidence="1" key="2">
    <citation type="journal article" date="2021" name="Sci. Rep.">
        <title>The distribution of antibiotic resistance genes in chicken gut microbiota commensals.</title>
        <authorList>
            <person name="Juricova H."/>
            <person name="Matiasovicova J."/>
            <person name="Kubasova T."/>
            <person name="Cejkova D."/>
            <person name="Rychlik I."/>
        </authorList>
    </citation>
    <scope>NUCLEOTIDE SEQUENCE</scope>
    <source>
        <strain evidence="1">An824</strain>
    </source>
</reference>
<comment type="caution">
    <text evidence="1">The sequence shown here is derived from an EMBL/GenBank/DDBJ whole genome shotgun (WGS) entry which is preliminary data.</text>
</comment>
<reference evidence="1" key="1">
    <citation type="submission" date="2020-08" db="EMBL/GenBank/DDBJ databases">
        <authorList>
            <person name="Cejkova D."/>
            <person name="Kubasova T."/>
            <person name="Jahodarova E."/>
            <person name="Rychlik I."/>
        </authorList>
    </citation>
    <scope>NUCLEOTIDE SEQUENCE</scope>
    <source>
        <strain evidence="1">An824</strain>
    </source>
</reference>
<organism evidence="1 2">
    <name type="scientific">Marseilla massiliensis</name>
    <dbReference type="NCBI Taxonomy" id="1841864"/>
    <lineage>
        <taxon>Bacteria</taxon>
        <taxon>Pseudomonadati</taxon>
        <taxon>Bacteroidota</taxon>
        <taxon>Bacteroidia</taxon>
        <taxon>Bacteroidales</taxon>
        <taxon>Prevotellaceae</taxon>
        <taxon>Marseilla</taxon>
    </lineage>
</organism>
<dbReference type="EMBL" id="JACJJG010000108">
    <property type="protein sequence ID" value="MBM6674657.1"/>
    <property type="molecule type" value="Genomic_DNA"/>
</dbReference>